<comment type="pathway">
    <text evidence="3 18">Phospholipid metabolism; CDP-diacylglycerol biosynthesis; CDP-diacylglycerol from sn-glycerol 3-phosphate: step 3/3.</text>
</comment>
<evidence type="ECO:0000256" key="3">
    <source>
        <dbReference type="ARBA" id="ARBA00005119"/>
    </source>
</evidence>
<dbReference type="PROSITE" id="PS01315">
    <property type="entry name" value="CDS"/>
    <property type="match status" value="1"/>
</dbReference>
<keyword evidence="10 18" id="KW-0808">Transferase</keyword>
<keyword evidence="9" id="KW-0444">Lipid biosynthesis</keyword>
<comment type="caution">
    <text evidence="20">The sequence shown here is derived from an EMBL/GenBank/DDBJ whole genome shotgun (WGS) entry which is preliminary data.</text>
</comment>
<feature type="transmembrane region" description="Helical" evidence="19">
    <location>
        <begin position="49"/>
        <end position="65"/>
    </location>
</feature>
<dbReference type="EMBL" id="JAGGJX010000001">
    <property type="protein sequence ID" value="MBP1853878.1"/>
    <property type="molecule type" value="Genomic_DNA"/>
</dbReference>
<evidence type="ECO:0000256" key="4">
    <source>
        <dbReference type="ARBA" id="ARBA00005189"/>
    </source>
</evidence>
<feature type="transmembrane region" description="Helical" evidence="19">
    <location>
        <begin position="195"/>
        <end position="214"/>
    </location>
</feature>
<evidence type="ECO:0000256" key="11">
    <source>
        <dbReference type="ARBA" id="ARBA00022692"/>
    </source>
</evidence>
<evidence type="ECO:0000256" key="17">
    <source>
        <dbReference type="ARBA" id="ARBA00023264"/>
    </source>
</evidence>
<dbReference type="PANTHER" id="PTHR46382">
    <property type="entry name" value="PHOSPHATIDATE CYTIDYLYLTRANSFERASE"/>
    <property type="match status" value="1"/>
</dbReference>
<dbReference type="GO" id="GO:0004605">
    <property type="term" value="F:phosphatidate cytidylyltransferase activity"/>
    <property type="evidence" value="ECO:0007669"/>
    <property type="project" value="UniProtKB-EC"/>
</dbReference>
<evidence type="ECO:0000256" key="18">
    <source>
        <dbReference type="RuleBase" id="RU003938"/>
    </source>
</evidence>
<gene>
    <name evidence="20" type="ORF">J2Z43_000268</name>
</gene>
<keyword evidence="21" id="KW-1185">Reference proteome</keyword>
<feature type="transmembrane region" description="Helical" evidence="19">
    <location>
        <begin position="71"/>
        <end position="91"/>
    </location>
</feature>
<evidence type="ECO:0000313" key="20">
    <source>
        <dbReference type="EMBL" id="MBP1853878.1"/>
    </source>
</evidence>
<keyword evidence="13 19" id="KW-1133">Transmembrane helix</keyword>
<evidence type="ECO:0000256" key="2">
    <source>
        <dbReference type="ARBA" id="ARBA00004651"/>
    </source>
</evidence>
<feature type="transmembrane region" description="Helical" evidence="19">
    <location>
        <begin position="6"/>
        <end position="37"/>
    </location>
</feature>
<evidence type="ECO:0000256" key="6">
    <source>
        <dbReference type="ARBA" id="ARBA00012487"/>
    </source>
</evidence>
<keyword evidence="12 18" id="KW-0548">Nucleotidyltransferase</keyword>
<comment type="subcellular location">
    <subcellularLocation>
        <location evidence="2">Cell membrane</location>
        <topology evidence="2">Multi-pass membrane protein</topology>
    </subcellularLocation>
</comment>
<comment type="catalytic activity">
    <reaction evidence="1 18">
        <text>a 1,2-diacyl-sn-glycero-3-phosphate + CTP + H(+) = a CDP-1,2-diacyl-sn-glycerol + diphosphate</text>
        <dbReference type="Rhea" id="RHEA:16229"/>
        <dbReference type="ChEBI" id="CHEBI:15378"/>
        <dbReference type="ChEBI" id="CHEBI:33019"/>
        <dbReference type="ChEBI" id="CHEBI:37563"/>
        <dbReference type="ChEBI" id="CHEBI:58332"/>
        <dbReference type="ChEBI" id="CHEBI:58608"/>
        <dbReference type="EC" id="2.7.7.41"/>
    </reaction>
</comment>
<evidence type="ECO:0000256" key="14">
    <source>
        <dbReference type="ARBA" id="ARBA00023098"/>
    </source>
</evidence>
<evidence type="ECO:0000256" key="19">
    <source>
        <dbReference type="SAM" id="Phobius"/>
    </source>
</evidence>
<evidence type="ECO:0000256" key="10">
    <source>
        <dbReference type="ARBA" id="ARBA00022679"/>
    </source>
</evidence>
<evidence type="ECO:0000256" key="12">
    <source>
        <dbReference type="ARBA" id="ARBA00022695"/>
    </source>
</evidence>
<dbReference type="Pfam" id="PF01148">
    <property type="entry name" value="CTP_transf_1"/>
    <property type="match status" value="1"/>
</dbReference>
<evidence type="ECO:0000256" key="15">
    <source>
        <dbReference type="ARBA" id="ARBA00023136"/>
    </source>
</evidence>
<dbReference type="RefSeq" id="WP_209455500.1">
    <property type="nucleotide sequence ID" value="NZ_BAAACS010000017.1"/>
</dbReference>
<accession>A0ABS4E7F3</accession>
<organism evidence="20 21">
    <name type="scientific">Metaclostridioides mangenotii</name>
    <dbReference type="NCBI Taxonomy" id="1540"/>
    <lineage>
        <taxon>Bacteria</taxon>
        <taxon>Bacillati</taxon>
        <taxon>Bacillota</taxon>
        <taxon>Clostridia</taxon>
        <taxon>Peptostreptococcales</taxon>
        <taxon>Peptostreptococcaceae</taxon>
        <taxon>Metaclostridioides</taxon>
    </lineage>
</organism>
<proteinExistence type="inferred from homology"/>
<keyword evidence="14" id="KW-0443">Lipid metabolism</keyword>
<keyword evidence="16" id="KW-0594">Phospholipid biosynthesis</keyword>
<comment type="pathway">
    <text evidence="4">Lipid metabolism.</text>
</comment>
<keyword evidence="17" id="KW-1208">Phospholipid metabolism</keyword>
<feature type="transmembrane region" description="Helical" evidence="19">
    <location>
        <begin position="170"/>
        <end position="189"/>
    </location>
</feature>
<evidence type="ECO:0000256" key="5">
    <source>
        <dbReference type="ARBA" id="ARBA00010185"/>
    </source>
</evidence>
<keyword evidence="15 19" id="KW-0472">Membrane</keyword>
<evidence type="ECO:0000313" key="21">
    <source>
        <dbReference type="Proteomes" id="UP000767291"/>
    </source>
</evidence>
<feature type="transmembrane region" description="Helical" evidence="19">
    <location>
        <begin position="128"/>
        <end position="149"/>
    </location>
</feature>
<evidence type="ECO:0000256" key="1">
    <source>
        <dbReference type="ARBA" id="ARBA00001698"/>
    </source>
</evidence>
<sequence length="259" mass="28846">MLKRTIASLILLPLFIFVLYGGTPLYILEMVVVAIALHEFYKAFRAKNMNPIFILGYIFSVYLAAKNIFGLPIWYTYAIIFILFLIGIVHILSGKYDVMDFSVTFLGIFYIGLLFDFIIITMDNFAKGSIYVWIIFVIAFATDTFAYFIGSMIGKHKLIPSISPKKTIEGCVGGILGSAFSCVVFGYIFGLNMTLMFFLGCVGSVIAQLGDLFASSIKRFAGIKDYGKIIPGHGGILDRFDSVLLVAPFVYNAIKFFTN</sequence>
<dbReference type="InterPro" id="IPR000374">
    <property type="entry name" value="PC_trans"/>
</dbReference>
<keyword evidence="11 18" id="KW-0812">Transmembrane</keyword>
<dbReference type="Proteomes" id="UP000767291">
    <property type="component" value="Unassembled WGS sequence"/>
</dbReference>
<evidence type="ECO:0000256" key="7">
    <source>
        <dbReference type="ARBA" id="ARBA00019373"/>
    </source>
</evidence>
<comment type="similarity">
    <text evidence="5 18">Belongs to the CDS family.</text>
</comment>
<reference evidence="20 21" key="1">
    <citation type="submission" date="2021-03" db="EMBL/GenBank/DDBJ databases">
        <title>Genomic Encyclopedia of Type Strains, Phase IV (KMG-IV): sequencing the most valuable type-strain genomes for metagenomic binning, comparative biology and taxonomic classification.</title>
        <authorList>
            <person name="Goeker M."/>
        </authorList>
    </citation>
    <scope>NUCLEOTIDE SEQUENCE [LARGE SCALE GENOMIC DNA]</scope>
    <source>
        <strain evidence="20 21">DSM 1289</strain>
    </source>
</reference>
<name>A0ABS4E7F3_9FIRM</name>
<evidence type="ECO:0000256" key="16">
    <source>
        <dbReference type="ARBA" id="ARBA00023209"/>
    </source>
</evidence>
<dbReference type="PANTHER" id="PTHR46382:SF1">
    <property type="entry name" value="PHOSPHATIDATE CYTIDYLYLTRANSFERASE"/>
    <property type="match status" value="1"/>
</dbReference>
<feature type="transmembrane region" description="Helical" evidence="19">
    <location>
        <begin position="103"/>
        <end position="122"/>
    </location>
</feature>
<evidence type="ECO:0000256" key="8">
    <source>
        <dbReference type="ARBA" id="ARBA00022475"/>
    </source>
</evidence>
<dbReference type="EC" id="2.7.7.41" evidence="6 18"/>
<keyword evidence="8" id="KW-1003">Cell membrane</keyword>
<evidence type="ECO:0000256" key="9">
    <source>
        <dbReference type="ARBA" id="ARBA00022516"/>
    </source>
</evidence>
<protein>
    <recommendedName>
        <fullName evidence="7 18">Phosphatidate cytidylyltransferase</fullName>
        <ecNumber evidence="6 18">2.7.7.41</ecNumber>
    </recommendedName>
</protein>
<evidence type="ECO:0000256" key="13">
    <source>
        <dbReference type="ARBA" id="ARBA00022989"/>
    </source>
</evidence>